<proteinExistence type="predicted"/>
<accession>W4G6J6</accession>
<name>W4G6J6_APHAT</name>
<dbReference type="AlphaFoldDB" id="W4G6J6"/>
<dbReference type="EMBL" id="KI913141">
    <property type="protein sequence ID" value="ETV75300.1"/>
    <property type="molecule type" value="Genomic_DNA"/>
</dbReference>
<evidence type="ECO:0000313" key="2">
    <source>
        <dbReference type="EMBL" id="ETV75300.1"/>
    </source>
</evidence>
<protein>
    <submittedName>
        <fullName evidence="2">Uncharacterized protein</fullName>
    </submittedName>
</protein>
<sequence length="194" mass="21425">MLRLPAPVGAAVVVGMGIAWYAAYTLPVQFSCVFAASAFACIEFTWYANTTELENGDLRFTPFQPTCRAGHTTWAQFWANVVYTPVLLYAYRAVVPSAVLRVLLFPCNIWLLEILEGYTLMLLFGRNIAWTYTTSDAYCHGNIRLGFWKLWLVLGLVLECGGYRALDALGQVCASTLPLEGVVLGFGVATVMCK</sequence>
<dbReference type="RefSeq" id="XP_009835348.1">
    <property type="nucleotide sequence ID" value="XM_009837046.1"/>
</dbReference>
<dbReference type="OrthoDB" id="73532at2759"/>
<reference evidence="2" key="1">
    <citation type="submission" date="2013-12" db="EMBL/GenBank/DDBJ databases">
        <title>The Genome Sequence of Aphanomyces astaci APO3.</title>
        <authorList>
            <consortium name="The Broad Institute Genomics Platform"/>
            <person name="Russ C."/>
            <person name="Tyler B."/>
            <person name="van West P."/>
            <person name="Dieguez-Uribeondo J."/>
            <person name="Young S.K."/>
            <person name="Zeng Q."/>
            <person name="Gargeya S."/>
            <person name="Fitzgerald M."/>
            <person name="Abouelleil A."/>
            <person name="Alvarado L."/>
            <person name="Chapman S.B."/>
            <person name="Gainer-Dewar J."/>
            <person name="Goldberg J."/>
            <person name="Griggs A."/>
            <person name="Gujja S."/>
            <person name="Hansen M."/>
            <person name="Howarth C."/>
            <person name="Imamovic A."/>
            <person name="Ireland A."/>
            <person name="Larimer J."/>
            <person name="McCowan C."/>
            <person name="Murphy C."/>
            <person name="Pearson M."/>
            <person name="Poon T.W."/>
            <person name="Priest M."/>
            <person name="Roberts A."/>
            <person name="Saif S."/>
            <person name="Shea T."/>
            <person name="Sykes S."/>
            <person name="Wortman J."/>
            <person name="Nusbaum C."/>
            <person name="Birren B."/>
        </authorList>
    </citation>
    <scope>NUCLEOTIDE SEQUENCE [LARGE SCALE GENOMIC DNA]</scope>
    <source>
        <strain evidence="2">APO3</strain>
    </source>
</reference>
<gene>
    <name evidence="2" type="ORF">H257_10483</name>
</gene>
<evidence type="ECO:0000256" key="1">
    <source>
        <dbReference type="SAM" id="Phobius"/>
    </source>
</evidence>
<organism evidence="2">
    <name type="scientific">Aphanomyces astaci</name>
    <name type="common">Crayfish plague agent</name>
    <dbReference type="NCBI Taxonomy" id="112090"/>
    <lineage>
        <taxon>Eukaryota</taxon>
        <taxon>Sar</taxon>
        <taxon>Stramenopiles</taxon>
        <taxon>Oomycota</taxon>
        <taxon>Saprolegniomycetes</taxon>
        <taxon>Saprolegniales</taxon>
        <taxon>Verrucalvaceae</taxon>
        <taxon>Aphanomyces</taxon>
    </lineage>
</organism>
<keyword evidence="1" id="KW-0472">Membrane</keyword>
<dbReference type="GeneID" id="20812479"/>
<keyword evidence="1" id="KW-1133">Transmembrane helix</keyword>
<feature type="transmembrane region" description="Helical" evidence="1">
    <location>
        <begin position="6"/>
        <end position="23"/>
    </location>
</feature>
<keyword evidence="1" id="KW-0812">Transmembrane</keyword>
<dbReference type="VEuPathDB" id="FungiDB:H257_10483"/>